<dbReference type="InterPro" id="IPR016169">
    <property type="entry name" value="FAD-bd_PCMH_sub2"/>
</dbReference>
<sequence length="290" mass="31481">MEEGSESSIWTRISRLFQAKGSTDSVEQAIIEASEDGELEKEEGSMLLSVLHLDDLQVQDIMTPRTDVACAPVTATTAEIVDLILSTGHSRIPIFSDNPDNIVGVIYAKDLLRLTIDPSLRERPVTEMMHEPFFVPETKSAPALLHDFKTNKKHLAVILDEYGGTAGIATIEDVIEQIVGDIEDEHDTPRLEDIILEGGGKAVLSGRADLEDIAKEMGVAIESDEVDTIGGYLCHIAGRVPLPGERFTVAGTVFTVLDADAKKIQSIRAEPAAPRQEAELAEENSLTHSS</sequence>
<dbReference type="AlphaFoldDB" id="A0A212JM37"/>
<reference evidence="6" key="1">
    <citation type="submission" date="2016-04" db="EMBL/GenBank/DDBJ databases">
        <authorList>
            <person name="Evans L.H."/>
            <person name="Alamgir A."/>
            <person name="Owens N."/>
            <person name="Weber N.D."/>
            <person name="Virtaneva K."/>
            <person name="Barbian K."/>
            <person name="Babar A."/>
            <person name="Rosenke K."/>
        </authorList>
    </citation>
    <scope>NUCLEOTIDE SEQUENCE</scope>
    <source>
        <strain evidence="6">86</strain>
    </source>
</reference>
<dbReference type="PROSITE" id="PS51371">
    <property type="entry name" value="CBS"/>
    <property type="match status" value="2"/>
</dbReference>
<dbReference type="EMBL" id="FLUQ01000001">
    <property type="protein sequence ID" value="SBW00480.1"/>
    <property type="molecule type" value="Genomic_DNA"/>
</dbReference>
<organism evidence="6">
    <name type="scientific">uncultured delta proteobacterium</name>
    <dbReference type="NCBI Taxonomy" id="34034"/>
    <lineage>
        <taxon>Bacteria</taxon>
        <taxon>Deltaproteobacteria</taxon>
        <taxon>environmental samples</taxon>
    </lineage>
</organism>
<dbReference type="InterPro" id="IPR044751">
    <property type="entry name" value="Ion_transp-like_CBS"/>
</dbReference>
<feature type="region of interest" description="Disordered" evidence="4">
    <location>
        <begin position="268"/>
        <end position="290"/>
    </location>
</feature>
<gene>
    <name evidence="6" type="ORF">KL86DPRO_11791</name>
</gene>
<dbReference type="SMART" id="SM01091">
    <property type="entry name" value="CorC_HlyC"/>
    <property type="match status" value="1"/>
</dbReference>
<dbReference type="FunFam" id="3.10.580.10:FF:000002">
    <property type="entry name" value="Magnesium/cobalt efflux protein CorC"/>
    <property type="match status" value="1"/>
</dbReference>
<dbReference type="SUPFAM" id="SSF54631">
    <property type="entry name" value="CBS-domain pair"/>
    <property type="match status" value="1"/>
</dbReference>
<dbReference type="GO" id="GO:0050660">
    <property type="term" value="F:flavin adenine dinucleotide binding"/>
    <property type="evidence" value="ECO:0007669"/>
    <property type="project" value="InterPro"/>
</dbReference>
<dbReference type="SMART" id="SM00116">
    <property type="entry name" value="CBS"/>
    <property type="match status" value="2"/>
</dbReference>
<feature type="domain" description="CBS" evidence="5">
    <location>
        <begin position="62"/>
        <end position="122"/>
    </location>
</feature>
<accession>A0A212JM37</accession>
<dbReference type="Pfam" id="PF03471">
    <property type="entry name" value="CorC_HlyC"/>
    <property type="match status" value="1"/>
</dbReference>
<dbReference type="Gene3D" id="3.10.580.10">
    <property type="entry name" value="CBS-domain"/>
    <property type="match status" value="1"/>
</dbReference>
<evidence type="ECO:0000313" key="6">
    <source>
        <dbReference type="EMBL" id="SBW00480.1"/>
    </source>
</evidence>
<dbReference type="InterPro" id="IPR036318">
    <property type="entry name" value="FAD-bd_PCMH-like_sf"/>
</dbReference>
<dbReference type="GO" id="GO:0005886">
    <property type="term" value="C:plasma membrane"/>
    <property type="evidence" value="ECO:0007669"/>
    <property type="project" value="TreeGrafter"/>
</dbReference>
<dbReference type="PANTHER" id="PTHR22777:SF17">
    <property type="entry name" value="UPF0053 PROTEIN SLL0260"/>
    <property type="match status" value="1"/>
</dbReference>
<dbReference type="CDD" id="cd04590">
    <property type="entry name" value="CBS_pair_CorC_HlyC_assoc"/>
    <property type="match status" value="1"/>
</dbReference>
<dbReference type="InterPro" id="IPR005170">
    <property type="entry name" value="Transptr-assoc_dom"/>
</dbReference>
<feature type="domain" description="CBS" evidence="5">
    <location>
        <begin position="128"/>
        <end position="188"/>
    </location>
</feature>
<keyword evidence="2 3" id="KW-0129">CBS domain</keyword>
<evidence type="ECO:0000256" key="2">
    <source>
        <dbReference type="ARBA" id="ARBA00023122"/>
    </source>
</evidence>
<protein>
    <submittedName>
        <fullName evidence="6">CBS domain containing protein</fullName>
    </submittedName>
</protein>
<proteinExistence type="predicted"/>
<evidence type="ECO:0000259" key="5">
    <source>
        <dbReference type="PROSITE" id="PS51371"/>
    </source>
</evidence>
<dbReference type="InterPro" id="IPR000644">
    <property type="entry name" value="CBS_dom"/>
</dbReference>
<dbReference type="InterPro" id="IPR046342">
    <property type="entry name" value="CBS_dom_sf"/>
</dbReference>
<dbReference type="Gene3D" id="3.30.465.10">
    <property type="match status" value="1"/>
</dbReference>
<evidence type="ECO:0000256" key="4">
    <source>
        <dbReference type="SAM" id="MobiDB-lite"/>
    </source>
</evidence>
<dbReference type="PANTHER" id="PTHR22777">
    <property type="entry name" value="HEMOLYSIN-RELATED"/>
    <property type="match status" value="1"/>
</dbReference>
<evidence type="ECO:0000256" key="1">
    <source>
        <dbReference type="ARBA" id="ARBA00022737"/>
    </source>
</evidence>
<name>A0A212JM37_9DELT</name>
<dbReference type="Pfam" id="PF00571">
    <property type="entry name" value="CBS"/>
    <property type="match status" value="2"/>
</dbReference>
<dbReference type="SUPFAM" id="SSF56176">
    <property type="entry name" value="FAD-binding/transporter-associated domain-like"/>
    <property type="match status" value="1"/>
</dbReference>
<evidence type="ECO:0000256" key="3">
    <source>
        <dbReference type="PROSITE-ProRule" id="PRU00703"/>
    </source>
</evidence>
<keyword evidence="1" id="KW-0677">Repeat</keyword>